<comment type="caution">
    <text evidence="1">The sequence shown here is derived from an EMBL/GenBank/DDBJ whole genome shotgun (WGS) entry which is preliminary data.</text>
</comment>
<evidence type="ECO:0000313" key="2">
    <source>
        <dbReference type="Proteomes" id="UP000549882"/>
    </source>
</evidence>
<reference evidence="1 2" key="1">
    <citation type="submission" date="2020-08" db="EMBL/GenBank/DDBJ databases">
        <title>Genomic Encyclopedia of Type Strains, Phase IV (KMG-V): Genome sequencing to study the core and pangenomes of soil and plant-associated prokaryotes.</title>
        <authorList>
            <person name="Whitman W."/>
        </authorList>
    </citation>
    <scope>NUCLEOTIDE SEQUENCE [LARGE SCALE GENOMIC DNA]</scope>
    <source>
        <strain evidence="1 2">SEMIA 4064</strain>
    </source>
</reference>
<evidence type="ECO:0008006" key="3">
    <source>
        <dbReference type="Google" id="ProtNLM"/>
    </source>
</evidence>
<keyword evidence="2" id="KW-1185">Reference proteome</keyword>
<dbReference type="Pfam" id="PF10931">
    <property type="entry name" value="DUF2735"/>
    <property type="match status" value="1"/>
</dbReference>
<evidence type="ECO:0000313" key="1">
    <source>
        <dbReference type="EMBL" id="MBB5575035.1"/>
    </source>
</evidence>
<organism evidence="1 2">
    <name type="scientific">Rhizobium paranaense</name>
    <dbReference type="NCBI Taxonomy" id="1650438"/>
    <lineage>
        <taxon>Bacteria</taxon>
        <taxon>Pseudomonadati</taxon>
        <taxon>Pseudomonadota</taxon>
        <taxon>Alphaproteobacteria</taxon>
        <taxon>Hyphomicrobiales</taxon>
        <taxon>Rhizobiaceae</taxon>
        <taxon>Rhizobium/Agrobacterium group</taxon>
        <taxon>Rhizobium</taxon>
    </lineage>
</organism>
<name>A0A7W8XT06_9HYPH</name>
<dbReference type="EMBL" id="JACHBI010000007">
    <property type="protein sequence ID" value="MBB5575035.1"/>
    <property type="molecule type" value="Genomic_DNA"/>
</dbReference>
<protein>
    <recommendedName>
        <fullName evidence="3">DUF2735 domain-containing protein</fullName>
    </recommendedName>
</protein>
<dbReference type="RefSeq" id="WP_107106929.1">
    <property type="nucleotide sequence ID" value="NZ_JACHBI010000007.1"/>
</dbReference>
<dbReference type="AlphaFoldDB" id="A0A7W8XT06"/>
<proteinExistence type="predicted"/>
<gene>
    <name evidence="1" type="ORF">GGD50_003664</name>
</gene>
<sequence>MAVSPQHETAKIFKFPIKTRPIPAGQRDQVNLNPDIGPTIATAAFDSWYHEAAISESDETRKQ</sequence>
<dbReference type="Proteomes" id="UP000549882">
    <property type="component" value="Unassembled WGS sequence"/>
</dbReference>
<dbReference type="InterPro" id="IPR021232">
    <property type="entry name" value="DUF2735"/>
</dbReference>
<accession>A0A7W8XT06</accession>